<organism evidence="1 2">
    <name type="scientific">Fusarium equiseti</name>
    <name type="common">Fusarium scirpi</name>
    <dbReference type="NCBI Taxonomy" id="61235"/>
    <lineage>
        <taxon>Eukaryota</taxon>
        <taxon>Fungi</taxon>
        <taxon>Dikarya</taxon>
        <taxon>Ascomycota</taxon>
        <taxon>Pezizomycotina</taxon>
        <taxon>Sordariomycetes</taxon>
        <taxon>Hypocreomycetidae</taxon>
        <taxon>Hypocreales</taxon>
        <taxon>Nectriaceae</taxon>
        <taxon>Fusarium</taxon>
        <taxon>Fusarium incarnatum-equiseti species complex</taxon>
    </lineage>
</organism>
<dbReference type="EMBL" id="JAOQBH010000029">
    <property type="protein sequence ID" value="KAJ4113934.1"/>
    <property type="molecule type" value="Genomic_DNA"/>
</dbReference>
<comment type="caution">
    <text evidence="1">The sequence shown here is derived from an EMBL/GenBank/DDBJ whole genome shotgun (WGS) entry which is preliminary data.</text>
</comment>
<name>A0ABQ8QY84_FUSEQ</name>
<keyword evidence="2" id="KW-1185">Reference proteome</keyword>
<reference evidence="1" key="1">
    <citation type="submission" date="2022-09" db="EMBL/GenBank/DDBJ databases">
        <title>Fusarium specimens isolated from Avocado Roots.</title>
        <authorList>
            <person name="Stajich J."/>
            <person name="Roper C."/>
            <person name="Heimlech-Rivalta G."/>
        </authorList>
    </citation>
    <scope>NUCLEOTIDE SEQUENCE</scope>
    <source>
        <strain evidence="1">CF00095</strain>
    </source>
</reference>
<dbReference type="Proteomes" id="UP001152024">
    <property type="component" value="Unassembled WGS sequence"/>
</dbReference>
<sequence length="256" mass="29339">MQQLNHQRRAIRLWGLGKDMLPNGSIPVAKSVILRTERQKIHDAFTRCLERYAESVRNSWPLHKNRAGPIYTLSKAQLAELKQLKTIEVGDRRKTEHGVLVDIDPKSPHPFRNYTDIRLRQVRMWLVGADCTPNESGKKLVTASFIQMGNETIQNQYMENLEFSHDHVQISFEYFADEALTREQALHDSVNVRQEIENYHYIGARADYSNLAAIGPFATWKIVLPVDQNTNQGLDISKVEDAFFDFRGTSQSAVDG</sequence>
<proteinExistence type="predicted"/>
<gene>
    <name evidence="1" type="ORF">NW768_011464</name>
</gene>
<evidence type="ECO:0000313" key="1">
    <source>
        <dbReference type="EMBL" id="KAJ4113934.1"/>
    </source>
</evidence>
<accession>A0ABQ8QY84</accession>
<evidence type="ECO:0000313" key="2">
    <source>
        <dbReference type="Proteomes" id="UP001152024"/>
    </source>
</evidence>
<protein>
    <submittedName>
        <fullName evidence="1">Uncharacterized protein</fullName>
    </submittedName>
</protein>